<evidence type="ECO:0000313" key="2">
    <source>
        <dbReference type="Proteomes" id="UP001595844"/>
    </source>
</evidence>
<dbReference type="EMBL" id="JBHSDL010000005">
    <property type="protein sequence ID" value="MFC4373343.1"/>
    <property type="molecule type" value="Genomic_DNA"/>
</dbReference>
<name>A0ABV8VDC8_9NOCA</name>
<reference evidence="2" key="1">
    <citation type="journal article" date="2019" name="Int. J. Syst. Evol. Microbiol.">
        <title>The Global Catalogue of Microorganisms (GCM) 10K type strain sequencing project: providing services to taxonomists for standard genome sequencing and annotation.</title>
        <authorList>
            <consortium name="The Broad Institute Genomics Platform"/>
            <consortium name="The Broad Institute Genome Sequencing Center for Infectious Disease"/>
            <person name="Wu L."/>
            <person name="Ma J."/>
        </authorList>
    </citation>
    <scope>NUCLEOTIDE SEQUENCE [LARGE SCALE GENOMIC DNA]</scope>
    <source>
        <strain evidence="2">IBRC-M 10490</strain>
    </source>
</reference>
<accession>A0ABV8VDC8</accession>
<protein>
    <submittedName>
        <fullName evidence="1">Uncharacterized protein</fullName>
    </submittedName>
</protein>
<comment type="caution">
    <text evidence="1">The sequence shown here is derived from an EMBL/GenBank/DDBJ whole genome shotgun (WGS) entry which is preliminary data.</text>
</comment>
<evidence type="ECO:0000313" key="1">
    <source>
        <dbReference type="EMBL" id="MFC4373343.1"/>
    </source>
</evidence>
<sequence>MDEMSIRDTAVMAVATDTAEDLERKAIQMREVLASHGAPDGKADEGIEIWTGIALRMRQGGFRTFGEWSTYFGAGASDE</sequence>
<gene>
    <name evidence="1" type="ORF">ACFO5K_04440</name>
</gene>
<keyword evidence="2" id="KW-1185">Reference proteome</keyword>
<organism evidence="1 2">
    <name type="scientific">Nocardia halotolerans</name>
    <dbReference type="NCBI Taxonomy" id="1755878"/>
    <lineage>
        <taxon>Bacteria</taxon>
        <taxon>Bacillati</taxon>
        <taxon>Actinomycetota</taxon>
        <taxon>Actinomycetes</taxon>
        <taxon>Mycobacteriales</taxon>
        <taxon>Nocardiaceae</taxon>
        <taxon>Nocardia</taxon>
    </lineage>
</organism>
<dbReference type="RefSeq" id="WP_378556023.1">
    <property type="nucleotide sequence ID" value="NZ_JBHSDL010000005.1"/>
</dbReference>
<dbReference type="Proteomes" id="UP001595844">
    <property type="component" value="Unassembled WGS sequence"/>
</dbReference>
<proteinExistence type="predicted"/>